<name>B6ADA4_CRYMR</name>
<evidence type="ECO:0000313" key="3">
    <source>
        <dbReference type="Proteomes" id="UP000001460"/>
    </source>
</evidence>
<accession>B6ADA4</accession>
<dbReference type="VEuPathDB" id="CryptoDB:CMU_018650"/>
<dbReference type="Proteomes" id="UP000001460">
    <property type="component" value="Unassembled WGS sequence"/>
</dbReference>
<gene>
    <name evidence="2" type="ORF">CMU_018650</name>
</gene>
<proteinExistence type="predicted"/>
<evidence type="ECO:0000313" key="2">
    <source>
        <dbReference type="EMBL" id="EEA06108.1"/>
    </source>
</evidence>
<sequence>MMLNFKVKLALELLIIILLSFKILHSTGKPGILKSKIMKIKNKFRSYEDKILMPHKYESISPLDTEELQFLNESNIMRLSLARDLTRFQEKKRNNKSTIDHREIEFYNSMFPTYSKNMRVGDSMEPFSSEASMYLWPRNPYNHQGSNIVYSKMSKPIQIDHFGYIISKFDNTINSGKGIKERIYTKVLHSTSIWGVFVSPCHGLIIFSQIFSRSLKYDANTCLYRIFCKNSDIIERYSLANGIVTEFMNRKLVHKEDGTIDTSVNYNVSRGDIILRVLEDYNPPLYEEEIFEVPVAMPCSGYVLWAKKPKQVFITGELIAEINCYSDINKTNSSQLIFASSRGYYDLLNLNYTKYRKYSNDTSLKSNFNRSFLPVNFPFATLHLECKHFISKEDKLIGYQNTDNIMIKMPCKGIIRFPTIRLDFVMENEKLYEVKCLNGTTITQQSMLQGSVEMLVSSNTIIEENEYILCISKKDLSKMLLDDFSSKMVNTWRMSKEADVMIPILLKFSNNEEWKY</sequence>
<keyword evidence="3" id="KW-1185">Reference proteome</keyword>
<dbReference type="GeneID" id="6995494"/>
<protein>
    <submittedName>
        <fullName evidence="2">Uncharacterized protein</fullName>
    </submittedName>
</protein>
<feature type="chain" id="PRO_5002842346" evidence="1">
    <location>
        <begin position="29"/>
        <end position="516"/>
    </location>
</feature>
<dbReference type="EMBL" id="DS989728">
    <property type="protein sequence ID" value="EEA06108.1"/>
    <property type="molecule type" value="Genomic_DNA"/>
</dbReference>
<dbReference type="OrthoDB" id="343778at2759"/>
<keyword evidence="1" id="KW-0732">Signal</keyword>
<organism evidence="2 3">
    <name type="scientific">Cryptosporidium muris (strain RN66)</name>
    <dbReference type="NCBI Taxonomy" id="441375"/>
    <lineage>
        <taxon>Eukaryota</taxon>
        <taxon>Sar</taxon>
        <taxon>Alveolata</taxon>
        <taxon>Apicomplexa</taxon>
        <taxon>Conoidasida</taxon>
        <taxon>Coccidia</taxon>
        <taxon>Eucoccidiorida</taxon>
        <taxon>Eimeriorina</taxon>
        <taxon>Cryptosporidiidae</taxon>
        <taxon>Cryptosporidium</taxon>
    </lineage>
</organism>
<dbReference type="AlphaFoldDB" id="B6ADA4"/>
<feature type="signal peptide" evidence="1">
    <location>
        <begin position="1"/>
        <end position="28"/>
    </location>
</feature>
<reference evidence="2" key="1">
    <citation type="submission" date="2008-06" db="EMBL/GenBank/DDBJ databases">
        <authorList>
            <person name="Lorenzi H."/>
            <person name="Inman J."/>
            <person name="Miller J."/>
            <person name="Schobel S."/>
            <person name="Amedeo P."/>
            <person name="Caler E.V."/>
            <person name="da Silva J."/>
        </authorList>
    </citation>
    <scope>NUCLEOTIDE SEQUENCE [LARGE SCALE GENOMIC DNA]</scope>
    <source>
        <strain evidence="2">RN66</strain>
    </source>
</reference>
<dbReference type="RefSeq" id="XP_002140457.1">
    <property type="nucleotide sequence ID" value="XM_002140421.1"/>
</dbReference>
<dbReference type="OMA" id="RMSKEAD"/>
<evidence type="ECO:0000256" key="1">
    <source>
        <dbReference type="SAM" id="SignalP"/>
    </source>
</evidence>